<keyword evidence="8" id="KW-0812">Transmembrane</keyword>
<keyword evidence="2" id="KW-0808">Transferase</keyword>
<comment type="caution">
    <text evidence="10">The sequence shown here is derived from an EMBL/GenBank/DDBJ whole genome shotgun (WGS) entry which is preliminary data.</text>
</comment>
<dbReference type="PANTHER" id="PTHR43289">
    <property type="entry name" value="MITOGEN-ACTIVATED PROTEIN KINASE KINASE KINASE 20-RELATED"/>
    <property type="match status" value="1"/>
</dbReference>
<organism evidence="10 11">
    <name type="scientific">Reticulibacter mediterranei</name>
    <dbReference type="NCBI Taxonomy" id="2778369"/>
    <lineage>
        <taxon>Bacteria</taxon>
        <taxon>Bacillati</taxon>
        <taxon>Chloroflexota</taxon>
        <taxon>Ktedonobacteria</taxon>
        <taxon>Ktedonobacterales</taxon>
        <taxon>Reticulibacteraceae</taxon>
        <taxon>Reticulibacter</taxon>
    </lineage>
</organism>
<evidence type="ECO:0000313" key="11">
    <source>
        <dbReference type="Proteomes" id="UP000597444"/>
    </source>
</evidence>
<feature type="transmembrane region" description="Helical" evidence="8">
    <location>
        <begin position="398"/>
        <end position="422"/>
    </location>
</feature>
<evidence type="ECO:0000256" key="5">
    <source>
        <dbReference type="ARBA" id="ARBA00022840"/>
    </source>
</evidence>
<keyword evidence="8" id="KW-1133">Transmembrane helix</keyword>
<evidence type="ECO:0000313" key="10">
    <source>
        <dbReference type="EMBL" id="GHO92514.1"/>
    </source>
</evidence>
<evidence type="ECO:0000256" key="1">
    <source>
        <dbReference type="ARBA" id="ARBA00012513"/>
    </source>
</evidence>
<evidence type="ECO:0000256" key="2">
    <source>
        <dbReference type="ARBA" id="ARBA00022679"/>
    </source>
</evidence>
<dbReference type="PROSITE" id="PS00108">
    <property type="entry name" value="PROTEIN_KINASE_ST"/>
    <property type="match status" value="1"/>
</dbReference>
<dbReference type="PROSITE" id="PS50011">
    <property type="entry name" value="PROTEIN_KINASE_DOM"/>
    <property type="match status" value="1"/>
</dbReference>
<dbReference type="InterPro" id="IPR000719">
    <property type="entry name" value="Prot_kinase_dom"/>
</dbReference>
<name>A0A8J3MYW6_9CHLR</name>
<dbReference type="InterPro" id="IPR008271">
    <property type="entry name" value="Ser/Thr_kinase_AS"/>
</dbReference>
<evidence type="ECO:0000256" key="7">
    <source>
        <dbReference type="SAM" id="MobiDB-lite"/>
    </source>
</evidence>
<keyword evidence="8" id="KW-0472">Membrane</keyword>
<evidence type="ECO:0000256" key="3">
    <source>
        <dbReference type="ARBA" id="ARBA00022741"/>
    </source>
</evidence>
<protein>
    <recommendedName>
        <fullName evidence="1">non-specific serine/threonine protein kinase</fullName>
        <ecNumber evidence="1">2.7.11.1</ecNumber>
    </recommendedName>
</protein>
<dbReference type="CDD" id="cd14014">
    <property type="entry name" value="STKc_PknB_like"/>
    <property type="match status" value="1"/>
</dbReference>
<accession>A0A8J3MYW6</accession>
<gene>
    <name evidence="10" type="ORF">KSF_025620</name>
</gene>
<dbReference type="EMBL" id="BNJK01000001">
    <property type="protein sequence ID" value="GHO92514.1"/>
    <property type="molecule type" value="Genomic_DNA"/>
</dbReference>
<evidence type="ECO:0000256" key="6">
    <source>
        <dbReference type="PROSITE-ProRule" id="PRU10141"/>
    </source>
</evidence>
<dbReference type="SUPFAM" id="SSF56112">
    <property type="entry name" value="Protein kinase-like (PK-like)"/>
    <property type="match status" value="1"/>
</dbReference>
<proteinExistence type="predicted"/>
<evidence type="ECO:0000256" key="8">
    <source>
        <dbReference type="SAM" id="Phobius"/>
    </source>
</evidence>
<dbReference type="Pfam" id="PF00069">
    <property type="entry name" value="Pkinase"/>
    <property type="match status" value="1"/>
</dbReference>
<dbReference type="InterPro" id="IPR017441">
    <property type="entry name" value="Protein_kinase_ATP_BS"/>
</dbReference>
<keyword evidence="3 6" id="KW-0547">Nucleotide-binding</keyword>
<keyword evidence="4" id="KW-0418">Kinase</keyword>
<dbReference type="GO" id="GO:0005524">
    <property type="term" value="F:ATP binding"/>
    <property type="evidence" value="ECO:0007669"/>
    <property type="project" value="UniProtKB-UniRule"/>
</dbReference>
<dbReference type="Proteomes" id="UP000597444">
    <property type="component" value="Unassembled WGS sequence"/>
</dbReference>
<dbReference type="PROSITE" id="PS00107">
    <property type="entry name" value="PROTEIN_KINASE_ATP"/>
    <property type="match status" value="1"/>
</dbReference>
<dbReference type="EC" id="2.7.11.1" evidence="1"/>
<feature type="domain" description="Protein kinase" evidence="9">
    <location>
        <begin position="12"/>
        <end position="263"/>
    </location>
</feature>
<evidence type="ECO:0000259" key="9">
    <source>
        <dbReference type="PROSITE" id="PS50011"/>
    </source>
</evidence>
<reference evidence="10" key="1">
    <citation type="submission" date="2020-10" db="EMBL/GenBank/DDBJ databases">
        <title>Taxonomic study of unclassified bacteria belonging to the class Ktedonobacteria.</title>
        <authorList>
            <person name="Yabe S."/>
            <person name="Wang C.M."/>
            <person name="Zheng Y."/>
            <person name="Sakai Y."/>
            <person name="Cavaletti L."/>
            <person name="Monciardini P."/>
            <person name="Donadio S."/>
        </authorList>
    </citation>
    <scope>NUCLEOTIDE SEQUENCE</scope>
    <source>
        <strain evidence="10">ID150040</strain>
    </source>
</reference>
<keyword evidence="5 6" id="KW-0067">ATP-binding</keyword>
<dbReference type="AlphaFoldDB" id="A0A8J3MYW6"/>
<dbReference type="GO" id="GO:0004674">
    <property type="term" value="F:protein serine/threonine kinase activity"/>
    <property type="evidence" value="ECO:0007669"/>
    <property type="project" value="UniProtKB-EC"/>
</dbReference>
<dbReference type="Gene3D" id="1.10.510.10">
    <property type="entry name" value="Transferase(Phosphotransferase) domain 1"/>
    <property type="match status" value="1"/>
</dbReference>
<dbReference type="SMART" id="SM00220">
    <property type="entry name" value="S_TKc"/>
    <property type="match status" value="1"/>
</dbReference>
<feature type="region of interest" description="Disordered" evidence="7">
    <location>
        <begin position="332"/>
        <end position="362"/>
    </location>
</feature>
<feature type="binding site" evidence="6">
    <location>
        <position position="41"/>
    </location>
    <ligand>
        <name>ATP</name>
        <dbReference type="ChEBI" id="CHEBI:30616"/>
    </ligand>
</feature>
<dbReference type="InterPro" id="IPR011009">
    <property type="entry name" value="Kinase-like_dom_sf"/>
</dbReference>
<sequence>MTNWIGEQLGSYRLVDLIGQGSFADVYVGEHLQYGSYAAIKVLQVQLDDSIAIEQFHAETRTLAKLTHPHVICLLDAGIQNTIPFLVMDYAAGGTLRQRHPGGTMLPLPRIVSYIQQIADALQYAHEQKLIHRDVKPGNMFVGQHGTILLGDFGLALNVQSGGIAMPHEVAGSVPYMAPEQLAGQPCYASDQYALAAVVYEWLCGMPPLFDYNGQPMHAAPLPLHERVPGIAPIVEEVVLIGLAADPIDRFANVRAFATALELAEKGYSFDYRLLARSAEPVLTIATTDPIVTEQTTSEDQAVTLVASAEMSSLVAKTFQVAAVESAISTLPAAKPSTNKEPNTEEEEKRPIQEKSITSRAAHQEHARITAKLAYEERRSMTRSITLEEEPDKQSSPVLSGLIFIILVLIIIGGIFAAFHLFM</sequence>
<dbReference type="RefSeq" id="WP_220203340.1">
    <property type="nucleotide sequence ID" value="NZ_BNJK01000001.1"/>
</dbReference>
<dbReference type="PANTHER" id="PTHR43289:SF6">
    <property type="entry name" value="SERINE_THREONINE-PROTEIN KINASE NEKL-3"/>
    <property type="match status" value="1"/>
</dbReference>
<evidence type="ECO:0000256" key="4">
    <source>
        <dbReference type="ARBA" id="ARBA00022777"/>
    </source>
</evidence>
<keyword evidence="11" id="KW-1185">Reference proteome</keyword>